<dbReference type="EMBL" id="JANIBJ010000042">
    <property type="protein sequence ID" value="MCQ8105965.1"/>
    <property type="molecule type" value="Genomic_DNA"/>
</dbReference>
<feature type="compositionally biased region" description="Polar residues" evidence="1">
    <location>
        <begin position="28"/>
        <end position="37"/>
    </location>
</feature>
<feature type="region of interest" description="Disordered" evidence="1">
    <location>
        <begin position="77"/>
        <end position="99"/>
    </location>
</feature>
<name>A0ABT1TKI8_9GAMM</name>
<organism evidence="2 3">
    <name type="scientific">Methylomonas subterranea</name>
    <dbReference type="NCBI Taxonomy" id="2952225"/>
    <lineage>
        <taxon>Bacteria</taxon>
        <taxon>Pseudomonadati</taxon>
        <taxon>Pseudomonadota</taxon>
        <taxon>Gammaproteobacteria</taxon>
        <taxon>Methylococcales</taxon>
        <taxon>Methylococcaceae</taxon>
        <taxon>Methylomonas</taxon>
    </lineage>
</organism>
<evidence type="ECO:0000313" key="2">
    <source>
        <dbReference type="EMBL" id="MCQ8105965.1"/>
    </source>
</evidence>
<keyword evidence="3" id="KW-1185">Reference proteome</keyword>
<reference evidence="2 3" key="1">
    <citation type="submission" date="2022-07" db="EMBL/GenBank/DDBJ databases">
        <title>Methylomonas rivi sp. nov., Methylomonas rosea sp. nov., Methylomonas aureus sp. nov. and Methylomonas subterranea sp. nov., four novel methanotrophs isolated from a freshwater creek and the deep terrestrial subsurface.</title>
        <authorList>
            <person name="Abin C."/>
            <person name="Sankaranarayanan K."/>
            <person name="Garner C."/>
            <person name="Sindelar R."/>
            <person name="Kotary K."/>
            <person name="Garner R."/>
            <person name="Barclay S."/>
            <person name="Lawson P."/>
            <person name="Krumholz L."/>
        </authorList>
    </citation>
    <scope>NUCLEOTIDE SEQUENCE [LARGE SCALE GENOMIC DNA]</scope>
    <source>
        <strain evidence="2 3">SURF-2</strain>
    </source>
</reference>
<evidence type="ECO:0000313" key="3">
    <source>
        <dbReference type="Proteomes" id="UP001524499"/>
    </source>
</evidence>
<protein>
    <submittedName>
        <fullName evidence="2">Uncharacterized protein</fullName>
    </submittedName>
</protein>
<accession>A0ABT1TKI8</accession>
<dbReference type="Proteomes" id="UP001524499">
    <property type="component" value="Unassembled WGS sequence"/>
</dbReference>
<proteinExistence type="predicted"/>
<comment type="caution">
    <text evidence="2">The sequence shown here is derived from an EMBL/GenBank/DDBJ whole genome shotgun (WGS) entry which is preliminary data.</text>
</comment>
<sequence length="99" mass="10601">MTKNLTILTTIVLTAATTAGGTYYLTTNGQTSNSAENTPVAMAPQTDNGQSVVQVAAQDADKPITIVVKTQIEEAKHTRRPTGHIRDLKQPEYGVFQGN</sequence>
<feature type="region of interest" description="Disordered" evidence="1">
    <location>
        <begin position="28"/>
        <end position="49"/>
    </location>
</feature>
<gene>
    <name evidence="2" type="ORF">NP590_17790</name>
</gene>
<evidence type="ECO:0000256" key="1">
    <source>
        <dbReference type="SAM" id="MobiDB-lite"/>
    </source>
</evidence>
<dbReference type="RefSeq" id="WP_256604004.1">
    <property type="nucleotide sequence ID" value="NZ_JANIBJ010000042.1"/>
</dbReference>